<gene>
    <name evidence="3" type="ORF">SU32_10730</name>
</gene>
<evidence type="ECO:0000313" key="3">
    <source>
        <dbReference type="EMBL" id="KPB00893.1"/>
    </source>
</evidence>
<dbReference type="CDD" id="cd00757">
    <property type="entry name" value="ThiF_MoeB_HesA_family"/>
    <property type="match status" value="1"/>
</dbReference>
<dbReference type="PANTHER" id="PTHR10953:SF102">
    <property type="entry name" value="ADENYLYLTRANSFERASE AND SULFURTRANSFERASE MOCS3"/>
    <property type="match status" value="1"/>
</dbReference>
<protein>
    <submittedName>
        <fullName evidence="3">Thiamine biosynthesis protein ThiF</fullName>
    </submittedName>
</protein>
<comment type="similarity">
    <text evidence="1">Belongs to the HesA/MoeB/ThiF family.</text>
</comment>
<sequence>MAGGNAMSRPNNRYARQEILPEIGAEGQALLADATVLIVGIGGLGCPVAQYLTAAGVGRLVLVDGDIVSLSNLHRQTLFRENDIGRFKAKIAAESLVGLNSDCKFLPMCESLTPANAGALVEQATLVVDCADSFAASYILSDFCKASETPLITASALGFSGYVGGFCGTAPSLRAVFPDLPDRAATCATAGVVGPLVGLLGAAQAQMALSVLLKLKPSPLGQLVTHDLRTMRSGGFRFDKAPEPETGVFGFIADDDIQPTDWVVELRDKNEAPDLIRSYARRMKVSDFASAKPAPDKAQRAVLICRSGLRSWQAASHLKTYWDGPISLIAMGDAPETERLQ</sequence>
<dbReference type="FunFam" id="3.40.50.720:FF:000080">
    <property type="entry name" value="Thiazole biosynthesis adenylyltransferase ThiF"/>
    <property type="match status" value="1"/>
</dbReference>
<dbReference type="AlphaFoldDB" id="A0A0M9GM02"/>
<dbReference type="InterPro" id="IPR045886">
    <property type="entry name" value="ThiF/MoeB/HesA"/>
</dbReference>
<evidence type="ECO:0000313" key="4">
    <source>
        <dbReference type="Proteomes" id="UP000038011"/>
    </source>
</evidence>
<evidence type="ECO:0000259" key="2">
    <source>
        <dbReference type="Pfam" id="PF00899"/>
    </source>
</evidence>
<dbReference type="GO" id="GO:0005737">
    <property type="term" value="C:cytoplasm"/>
    <property type="evidence" value="ECO:0007669"/>
    <property type="project" value="TreeGrafter"/>
</dbReference>
<dbReference type="Proteomes" id="UP000038011">
    <property type="component" value="Unassembled WGS sequence"/>
</dbReference>
<dbReference type="InterPro" id="IPR000594">
    <property type="entry name" value="ThiF_NAD_FAD-bd"/>
</dbReference>
<dbReference type="Pfam" id="PF00899">
    <property type="entry name" value="ThiF"/>
    <property type="match status" value="1"/>
</dbReference>
<dbReference type="OrthoDB" id="9804286at2"/>
<dbReference type="PATRIC" id="fig|1514904.3.peg.984"/>
<reference evidence="3 4" key="1">
    <citation type="submission" date="2015-01" db="EMBL/GenBank/DDBJ databases">
        <title>Ahrensia donghaiensis sp. nov., a novel dimethylsulphoniopropionate-cleavage bacterium isolated from seawater and emended descriptions of the genus Ahrensia and Ahrensia kielensis.</title>
        <authorList>
            <person name="Liu J."/>
        </authorList>
    </citation>
    <scope>NUCLEOTIDE SEQUENCE [LARGE SCALE GENOMIC DNA]</scope>
    <source>
        <strain evidence="3 4">LZD062</strain>
    </source>
</reference>
<comment type="caution">
    <text evidence="3">The sequence shown here is derived from an EMBL/GenBank/DDBJ whole genome shotgun (WGS) entry which is preliminary data.</text>
</comment>
<accession>A0A0M9GM02</accession>
<feature type="domain" description="THIF-type NAD/FAD binding fold" evidence="2">
    <location>
        <begin position="14"/>
        <end position="238"/>
    </location>
</feature>
<dbReference type="SUPFAM" id="SSF69572">
    <property type="entry name" value="Activating enzymes of the ubiquitin-like proteins"/>
    <property type="match status" value="1"/>
</dbReference>
<proteinExistence type="inferred from homology"/>
<dbReference type="EMBL" id="JXMU01000015">
    <property type="protein sequence ID" value="KPB00893.1"/>
    <property type="molecule type" value="Genomic_DNA"/>
</dbReference>
<keyword evidence="4" id="KW-1185">Reference proteome</keyword>
<dbReference type="PANTHER" id="PTHR10953">
    <property type="entry name" value="UBIQUITIN-ACTIVATING ENZYME E1"/>
    <property type="match status" value="1"/>
</dbReference>
<dbReference type="STRING" id="1514904.SU32_10730"/>
<dbReference type="InterPro" id="IPR035985">
    <property type="entry name" value="Ubiquitin-activating_enz"/>
</dbReference>
<dbReference type="GO" id="GO:0004792">
    <property type="term" value="F:thiosulfate-cyanide sulfurtransferase activity"/>
    <property type="evidence" value="ECO:0007669"/>
    <property type="project" value="TreeGrafter"/>
</dbReference>
<dbReference type="GO" id="GO:0016779">
    <property type="term" value="F:nucleotidyltransferase activity"/>
    <property type="evidence" value="ECO:0007669"/>
    <property type="project" value="TreeGrafter"/>
</dbReference>
<name>A0A0M9GM02_9HYPH</name>
<evidence type="ECO:0000256" key="1">
    <source>
        <dbReference type="ARBA" id="ARBA00009919"/>
    </source>
</evidence>
<dbReference type="GO" id="GO:0008641">
    <property type="term" value="F:ubiquitin-like modifier activating enzyme activity"/>
    <property type="evidence" value="ECO:0007669"/>
    <property type="project" value="InterPro"/>
</dbReference>
<dbReference type="Gene3D" id="3.40.50.720">
    <property type="entry name" value="NAD(P)-binding Rossmann-like Domain"/>
    <property type="match status" value="1"/>
</dbReference>
<organism evidence="3 4">
    <name type="scientific">Ahrensia marina</name>
    <dbReference type="NCBI Taxonomy" id="1514904"/>
    <lineage>
        <taxon>Bacteria</taxon>
        <taxon>Pseudomonadati</taxon>
        <taxon>Pseudomonadota</taxon>
        <taxon>Alphaproteobacteria</taxon>
        <taxon>Hyphomicrobiales</taxon>
        <taxon>Ahrensiaceae</taxon>
        <taxon>Ahrensia</taxon>
    </lineage>
</organism>